<comment type="caution">
    <text evidence="2">The sequence shown here is derived from an EMBL/GenBank/DDBJ whole genome shotgun (WGS) entry which is preliminary data.</text>
</comment>
<dbReference type="AlphaFoldDB" id="A0A4Y2WA81"/>
<dbReference type="Proteomes" id="UP000499080">
    <property type="component" value="Unassembled WGS sequence"/>
</dbReference>
<evidence type="ECO:0000256" key="1">
    <source>
        <dbReference type="SAM" id="SignalP"/>
    </source>
</evidence>
<evidence type="ECO:0000313" key="3">
    <source>
        <dbReference type="Proteomes" id="UP000499080"/>
    </source>
</evidence>
<keyword evidence="1" id="KW-0732">Signal</keyword>
<keyword evidence="3" id="KW-1185">Reference proteome</keyword>
<evidence type="ECO:0000313" key="2">
    <source>
        <dbReference type="EMBL" id="GBO33811.1"/>
    </source>
</evidence>
<feature type="chain" id="PRO_5021431246" evidence="1">
    <location>
        <begin position="18"/>
        <end position="104"/>
    </location>
</feature>
<protein>
    <submittedName>
        <fullName evidence="2">Uncharacterized protein</fullName>
    </submittedName>
</protein>
<proteinExistence type="predicted"/>
<gene>
    <name evidence="2" type="ORF">AVEN_184023_1</name>
</gene>
<reference evidence="2 3" key="1">
    <citation type="journal article" date="2019" name="Sci. Rep.">
        <title>Orb-weaving spider Araneus ventricosus genome elucidates the spidroin gene catalogue.</title>
        <authorList>
            <person name="Kono N."/>
            <person name="Nakamura H."/>
            <person name="Ohtoshi R."/>
            <person name="Moran D.A.P."/>
            <person name="Shinohara A."/>
            <person name="Yoshida Y."/>
            <person name="Fujiwara M."/>
            <person name="Mori M."/>
            <person name="Tomita M."/>
            <person name="Arakawa K."/>
        </authorList>
    </citation>
    <scope>NUCLEOTIDE SEQUENCE [LARGE SCALE GENOMIC DNA]</scope>
</reference>
<feature type="signal peptide" evidence="1">
    <location>
        <begin position="1"/>
        <end position="17"/>
    </location>
</feature>
<accession>A0A4Y2WA81</accession>
<sequence length="104" mass="11507">MLIGAVVSFACIQLSSSAKQQVSVDRNGLVVRCRPRIQRLPGSTPDSLKIHSVLGLLHVKSYVKVQASSLEKMAPDDRGSRLRSLFQNSPRFASKRDVNITKLF</sequence>
<dbReference type="EMBL" id="BGPR01057512">
    <property type="protein sequence ID" value="GBO33811.1"/>
    <property type="molecule type" value="Genomic_DNA"/>
</dbReference>
<name>A0A4Y2WA81_ARAVE</name>
<organism evidence="2 3">
    <name type="scientific">Araneus ventricosus</name>
    <name type="common">Orbweaver spider</name>
    <name type="synonym">Epeira ventricosa</name>
    <dbReference type="NCBI Taxonomy" id="182803"/>
    <lineage>
        <taxon>Eukaryota</taxon>
        <taxon>Metazoa</taxon>
        <taxon>Ecdysozoa</taxon>
        <taxon>Arthropoda</taxon>
        <taxon>Chelicerata</taxon>
        <taxon>Arachnida</taxon>
        <taxon>Araneae</taxon>
        <taxon>Araneomorphae</taxon>
        <taxon>Entelegynae</taxon>
        <taxon>Araneoidea</taxon>
        <taxon>Araneidae</taxon>
        <taxon>Araneus</taxon>
    </lineage>
</organism>